<name>A0AAD8HKZ1_9APIA</name>
<dbReference type="AlphaFoldDB" id="A0AAD8HKZ1"/>
<proteinExistence type="predicted"/>
<comment type="caution">
    <text evidence="1">The sequence shown here is derived from an EMBL/GenBank/DDBJ whole genome shotgun (WGS) entry which is preliminary data.</text>
</comment>
<reference evidence="1" key="1">
    <citation type="submission" date="2023-02" db="EMBL/GenBank/DDBJ databases">
        <title>Genome of toxic invasive species Heracleum sosnowskyi carries increased number of genes despite the absence of recent whole-genome duplications.</title>
        <authorList>
            <person name="Schelkunov M."/>
            <person name="Shtratnikova V."/>
            <person name="Makarenko M."/>
            <person name="Klepikova A."/>
            <person name="Omelchenko D."/>
            <person name="Novikova G."/>
            <person name="Obukhova E."/>
            <person name="Bogdanov V."/>
            <person name="Penin A."/>
            <person name="Logacheva M."/>
        </authorList>
    </citation>
    <scope>NUCLEOTIDE SEQUENCE</scope>
    <source>
        <strain evidence="1">Hsosn_3</strain>
        <tissue evidence="1">Leaf</tissue>
    </source>
</reference>
<gene>
    <name evidence="1" type="ORF">POM88_034280</name>
</gene>
<protein>
    <submittedName>
        <fullName evidence="1">Uncharacterized protein</fullName>
    </submittedName>
</protein>
<reference evidence="1" key="2">
    <citation type="submission" date="2023-05" db="EMBL/GenBank/DDBJ databases">
        <authorList>
            <person name="Schelkunov M.I."/>
        </authorList>
    </citation>
    <scope>NUCLEOTIDE SEQUENCE</scope>
    <source>
        <strain evidence="1">Hsosn_3</strain>
        <tissue evidence="1">Leaf</tissue>
    </source>
</reference>
<keyword evidence="2" id="KW-1185">Reference proteome</keyword>
<accession>A0AAD8HKZ1</accession>
<evidence type="ECO:0000313" key="2">
    <source>
        <dbReference type="Proteomes" id="UP001237642"/>
    </source>
</evidence>
<organism evidence="1 2">
    <name type="scientific">Heracleum sosnowskyi</name>
    <dbReference type="NCBI Taxonomy" id="360622"/>
    <lineage>
        <taxon>Eukaryota</taxon>
        <taxon>Viridiplantae</taxon>
        <taxon>Streptophyta</taxon>
        <taxon>Embryophyta</taxon>
        <taxon>Tracheophyta</taxon>
        <taxon>Spermatophyta</taxon>
        <taxon>Magnoliopsida</taxon>
        <taxon>eudicotyledons</taxon>
        <taxon>Gunneridae</taxon>
        <taxon>Pentapetalae</taxon>
        <taxon>asterids</taxon>
        <taxon>campanulids</taxon>
        <taxon>Apiales</taxon>
        <taxon>Apiaceae</taxon>
        <taxon>Apioideae</taxon>
        <taxon>apioid superclade</taxon>
        <taxon>Tordylieae</taxon>
        <taxon>Tordyliinae</taxon>
        <taxon>Heracleum</taxon>
    </lineage>
</organism>
<sequence>MRLCHRLVLCMQHADVVPLRVGGDCEPIAKKPLCVPIAGHGLASKGNKVQLLSNHIKVIMTNVDGNFFTTIMSSSMKTVVQLSTHFQQFERPYSYKRKYLANRVYASDEARAAATYKAGELEISLGADYPTFVKPMLQSHVTGRFWLTFIIAVWNEHGRPAVEMTSQKLQNTIAIFQSAYTMDTYAVMDSSFFKIACIAAEKKNRYTLELMVLVTQMQDACIEVFSSLCFIYITILWTTYV</sequence>
<dbReference type="EMBL" id="JAUIZM010000008">
    <property type="protein sequence ID" value="KAK1368188.1"/>
    <property type="molecule type" value="Genomic_DNA"/>
</dbReference>
<dbReference type="Proteomes" id="UP001237642">
    <property type="component" value="Unassembled WGS sequence"/>
</dbReference>
<evidence type="ECO:0000313" key="1">
    <source>
        <dbReference type="EMBL" id="KAK1368188.1"/>
    </source>
</evidence>